<sequence>MEDEWFGEGYEARKSSVWVEWFEAWNNRKTLARLAAHSRQGNRLLEIGVGSGSFLKVAKTKGFDVMGCDLSAPICRHVERECGIAMHCGFLSELPDDRQCDAVVMNHVLEHVQQPVEFLQDVFRLLKPEGIVHIAVPNIDCWEACLPGWTSYEPYHLTYFNRQTLLKAVEAAGFSAERVLTSDSFSGWFLALLRTALGINRTQGVVTRPVAASENRPANSRSGWVEHAYRLAMVVVGGGAMAAAMAARQAGLWRRGYMYRAQNRFASRGPVHA</sequence>
<proteinExistence type="predicted"/>
<keyword evidence="1" id="KW-0808">Transferase</keyword>
<dbReference type="KEGG" id="cbx:Cenrod_0504"/>
<reference evidence="1 2" key="1">
    <citation type="journal article" date="2013" name="Genome Biol.">
        <title>Genomic analysis reveals key aspects of prokaryotic symbiosis in the phototrophic consortium "Chlorochromatium aggregatum".</title>
        <authorList>
            <person name="Liu Z."/>
            <person name="Muller J."/>
            <person name="Li T."/>
            <person name="Alvey R.M."/>
            <person name="Vogl K."/>
            <person name="Frigaard N.U."/>
            <person name="Rockwell N.C."/>
            <person name="Boyd E.S."/>
            <person name="Tomsho L.P."/>
            <person name="Schuster S.C."/>
            <person name="Henke P."/>
            <person name="Rohde M."/>
            <person name="Overmann J."/>
            <person name="Bryant D.A."/>
        </authorList>
    </citation>
    <scope>NUCLEOTIDE SEQUENCE [LARGE SCALE GENOMIC DNA]</scope>
    <source>
        <strain evidence="1">CR</strain>
    </source>
</reference>
<keyword evidence="1" id="KW-0489">Methyltransferase</keyword>
<dbReference type="PANTHER" id="PTHR43861">
    <property type="entry name" value="TRANS-ACONITATE 2-METHYLTRANSFERASE-RELATED"/>
    <property type="match status" value="1"/>
</dbReference>
<dbReference type="InterPro" id="IPR029063">
    <property type="entry name" value="SAM-dependent_MTases_sf"/>
</dbReference>
<dbReference type="eggNOG" id="COG2227">
    <property type="taxonomic scope" value="Bacteria"/>
</dbReference>
<dbReference type="SUPFAM" id="SSF53335">
    <property type="entry name" value="S-adenosyl-L-methionine-dependent methyltransferases"/>
    <property type="match status" value="1"/>
</dbReference>
<evidence type="ECO:0000313" key="2">
    <source>
        <dbReference type="Proteomes" id="UP000017184"/>
    </source>
</evidence>
<protein>
    <submittedName>
        <fullName evidence="1">SAM-dependent methyltransferase</fullName>
    </submittedName>
</protein>
<keyword evidence="2" id="KW-1185">Reference proteome</keyword>
<dbReference type="CDD" id="cd02440">
    <property type="entry name" value="AdoMet_MTases"/>
    <property type="match status" value="1"/>
</dbReference>
<dbReference type="Pfam" id="PF13489">
    <property type="entry name" value="Methyltransf_23"/>
    <property type="match status" value="1"/>
</dbReference>
<dbReference type="Gene3D" id="3.40.50.150">
    <property type="entry name" value="Vaccinia Virus protein VP39"/>
    <property type="match status" value="1"/>
</dbReference>
<dbReference type="PANTHER" id="PTHR43861:SF6">
    <property type="entry name" value="METHYLTRANSFERASE TYPE 11"/>
    <property type="match status" value="1"/>
</dbReference>
<dbReference type="GO" id="GO:0008168">
    <property type="term" value="F:methyltransferase activity"/>
    <property type="evidence" value="ECO:0007669"/>
    <property type="project" value="UniProtKB-KW"/>
</dbReference>
<dbReference type="AlphaFoldDB" id="U5N8M4"/>
<accession>U5N8M4</accession>
<dbReference type="GO" id="GO:0032259">
    <property type="term" value="P:methylation"/>
    <property type="evidence" value="ECO:0007669"/>
    <property type="project" value="UniProtKB-KW"/>
</dbReference>
<dbReference type="OrthoDB" id="6006151at2"/>
<gene>
    <name evidence="1" type="ORF">Cenrod_0504</name>
</gene>
<evidence type="ECO:0000313" key="1">
    <source>
        <dbReference type="EMBL" id="AGX86618.1"/>
    </source>
</evidence>
<dbReference type="HOGENOM" id="CLU_1018161_0_0_4"/>
<dbReference type="EMBL" id="CP004885">
    <property type="protein sequence ID" value="AGX86618.1"/>
    <property type="molecule type" value="Genomic_DNA"/>
</dbReference>
<dbReference type="Proteomes" id="UP000017184">
    <property type="component" value="Chromosome"/>
</dbReference>
<dbReference type="STRING" id="946483.Cenrod_0504"/>
<organism evidence="1 2">
    <name type="scientific">Candidatus Symbiobacter mobilis CR</name>
    <dbReference type="NCBI Taxonomy" id="946483"/>
    <lineage>
        <taxon>Bacteria</taxon>
        <taxon>Pseudomonadati</taxon>
        <taxon>Pseudomonadota</taxon>
        <taxon>Betaproteobacteria</taxon>
        <taxon>Burkholderiales</taxon>
        <taxon>Comamonadaceae</taxon>
    </lineage>
</organism>
<dbReference type="RefSeq" id="WP_022771439.1">
    <property type="nucleotide sequence ID" value="NC_022576.1"/>
</dbReference>
<name>U5N8M4_9BURK</name>